<reference evidence="1" key="2">
    <citation type="submission" date="2015-06" db="UniProtKB">
        <authorList>
            <consortium name="EnsemblPlants"/>
        </authorList>
    </citation>
    <scope>IDENTIFICATION</scope>
    <source>
        <strain evidence="1">DM1-3 516 R44</strain>
    </source>
</reference>
<dbReference type="PaxDb" id="4113-PGSC0003DMT400088189"/>
<dbReference type="AlphaFoldDB" id="M1DFE9"/>
<dbReference type="InParanoid" id="M1DFE9"/>
<reference evidence="2" key="1">
    <citation type="journal article" date="2011" name="Nature">
        <title>Genome sequence and analysis of the tuber crop potato.</title>
        <authorList>
            <consortium name="The Potato Genome Sequencing Consortium"/>
        </authorList>
    </citation>
    <scope>NUCLEOTIDE SEQUENCE [LARGE SCALE GENOMIC DNA]</scope>
    <source>
        <strain evidence="2">cv. DM1-3 516 R44</strain>
    </source>
</reference>
<evidence type="ECO:0000313" key="1">
    <source>
        <dbReference type="EnsemblPlants" id="PGSC0003DMT400088189"/>
    </source>
</evidence>
<proteinExistence type="predicted"/>
<dbReference type="EnsemblPlants" id="PGSC0003DMT400088189">
    <property type="protein sequence ID" value="PGSC0003DMT400088189"/>
    <property type="gene ID" value="PGSC0003DMG400037760"/>
</dbReference>
<keyword evidence="2" id="KW-1185">Reference proteome</keyword>
<organism evidence="1 2">
    <name type="scientific">Solanum tuberosum</name>
    <name type="common">Potato</name>
    <dbReference type="NCBI Taxonomy" id="4113"/>
    <lineage>
        <taxon>Eukaryota</taxon>
        <taxon>Viridiplantae</taxon>
        <taxon>Streptophyta</taxon>
        <taxon>Embryophyta</taxon>
        <taxon>Tracheophyta</taxon>
        <taxon>Spermatophyta</taxon>
        <taxon>Magnoliopsida</taxon>
        <taxon>eudicotyledons</taxon>
        <taxon>Gunneridae</taxon>
        <taxon>Pentapetalae</taxon>
        <taxon>asterids</taxon>
        <taxon>lamiids</taxon>
        <taxon>Solanales</taxon>
        <taxon>Solanaceae</taxon>
        <taxon>Solanoideae</taxon>
        <taxon>Solaneae</taxon>
        <taxon>Solanum</taxon>
    </lineage>
</organism>
<name>M1DFE9_SOLTU</name>
<sequence length="118" mass="12951">MVNLVVMVQHLGKVALPPLILSELEVHFHRPSREPWLVVVPVNFGAVAPSTCNISHQAKATPRALPRPVVMTASREVAREVVPWLGTKLEHVALPPWVAPRLVVATTGREDPRGLGRQ</sequence>
<evidence type="ECO:0000313" key="2">
    <source>
        <dbReference type="Proteomes" id="UP000011115"/>
    </source>
</evidence>
<dbReference type="HOGENOM" id="CLU_2077226_0_0_1"/>
<accession>M1DFE9</accession>
<dbReference type="Gramene" id="PGSC0003DMT400088189">
    <property type="protein sequence ID" value="PGSC0003DMT400088189"/>
    <property type="gene ID" value="PGSC0003DMG400037760"/>
</dbReference>
<dbReference type="Proteomes" id="UP000011115">
    <property type="component" value="Unassembled WGS sequence"/>
</dbReference>
<protein>
    <submittedName>
        <fullName evidence="1">Uncharacterized protein</fullName>
    </submittedName>
</protein>